<keyword evidence="3" id="KW-1185">Reference proteome</keyword>
<protein>
    <submittedName>
        <fullName evidence="2">Kinase-like domain-containing protein</fullName>
    </submittedName>
</protein>
<dbReference type="Proteomes" id="UP000823399">
    <property type="component" value="Unassembled WGS sequence"/>
</dbReference>
<dbReference type="AlphaFoldDB" id="A0A9P7EWE8"/>
<keyword evidence="2" id="KW-0808">Transferase</keyword>
<dbReference type="EMBL" id="JABBWM010000077">
    <property type="protein sequence ID" value="KAG2094878.1"/>
    <property type="molecule type" value="Genomic_DNA"/>
</dbReference>
<evidence type="ECO:0000259" key="1">
    <source>
        <dbReference type="PROSITE" id="PS50011"/>
    </source>
</evidence>
<dbReference type="InterPro" id="IPR051681">
    <property type="entry name" value="Ser/Thr_Kinases-Pseudokinases"/>
</dbReference>
<reference evidence="2" key="1">
    <citation type="journal article" date="2020" name="New Phytol.">
        <title>Comparative genomics reveals dynamic genome evolution in host specialist ectomycorrhizal fungi.</title>
        <authorList>
            <person name="Lofgren L.A."/>
            <person name="Nguyen N.H."/>
            <person name="Vilgalys R."/>
            <person name="Ruytinx J."/>
            <person name="Liao H.L."/>
            <person name="Branco S."/>
            <person name="Kuo A."/>
            <person name="LaButti K."/>
            <person name="Lipzen A."/>
            <person name="Andreopoulos W."/>
            <person name="Pangilinan J."/>
            <person name="Riley R."/>
            <person name="Hundley H."/>
            <person name="Na H."/>
            <person name="Barry K."/>
            <person name="Grigoriev I.V."/>
            <person name="Stajich J.E."/>
            <person name="Kennedy P.G."/>
        </authorList>
    </citation>
    <scope>NUCLEOTIDE SEQUENCE</scope>
    <source>
        <strain evidence="2">FC423</strain>
    </source>
</reference>
<dbReference type="GO" id="GO:0004674">
    <property type="term" value="F:protein serine/threonine kinase activity"/>
    <property type="evidence" value="ECO:0007669"/>
    <property type="project" value="TreeGrafter"/>
</dbReference>
<dbReference type="PANTHER" id="PTHR44329">
    <property type="entry name" value="SERINE/THREONINE-PROTEIN KINASE TNNI3K-RELATED"/>
    <property type="match status" value="1"/>
</dbReference>
<feature type="domain" description="Protein kinase" evidence="1">
    <location>
        <begin position="1"/>
        <end position="234"/>
    </location>
</feature>
<dbReference type="SMART" id="SM00220">
    <property type="entry name" value="S_TKc"/>
    <property type="match status" value="1"/>
</dbReference>
<organism evidence="2 3">
    <name type="scientific">Suillus discolor</name>
    <dbReference type="NCBI Taxonomy" id="1912936"/>
    <lineage>
        <taxon>Eukaryota</taxon>
        <taxon>Fungi</taxon>
        <taxon>Dikarya</taxon>
        <taxon>Basidiomycota</taxon>
        <taxon>Agaricomycotina</taxon>
        <taxon>Agaricomycetes</taxon>
        <taxon>Agaricomycetidae</taxon>
        <taxon>Boletales</taxon>
        <taxon>Suillineae</taxon>
        <taxon>Suillaceae</taxon>
        <taxon>Suillus</taxon>
    </lineage>
</organism>
<dbReference type="InterPro" id="IPR011009">
    <property type="entry name" value="Kinase-like_dom_sf"/>
</dbReference>
<accession>A0A9P7EWE8</accession>
<proteinExistence type="predicted"/>
<evidence type="ECO:0000313" key="2">
    <source>
        <dbReference type="EMBL" id="KAG2094878.1"/>
    </source>
</evidence>
<dbReference type="Pfam" id="PF07714">
    <property type="entry name" value="PK_Tyr_Ser-Thr"/>
    <property type="match status" value="1"/>
</dbReference>
<dbReference type="RefSeq" id="XP_041287691.1">
    <property type="nucleotide sequence ID" value="XM_041444283.1"/>
</dbReference>
<dbReference type="InterPro" id="IPR000719">
    <property type="entry name" value="Prot_kinase_dom"/>
</dbReference>
<dbReference type="InterPro" id="IPR008271">
    <property type="entry name" value="Ser/Thr_kinase_AS"/>
</dbReference>
<evidence type="ECO:0000313" key="3">
    <source>
        <dbReference type="Proteomes" id="UP000823399"/>
    </source>
</evidence>
<keyword evidence="2" id="KW-0418">Kinase</keyword>
<dbReference type="Gene3D" id="1.10.510.10">
    <property type="entry name" value="Transferase(Phosphotransferase) domain 1"/>
    <property type="match status" value="1"/>
</dbReference>
<sequence>MDITRYEVDRFEMIDQGSFSRAYAGSWRDRLVDIKVLHDFTPASTFRQEVVRIFGASSTHGSKPWFIVSELYERGSLVEWLLTMAHDDYATPREVDQFRFISQIAGGMEYLHAQGVVHGDLKCTNVFVNAEGNCAIAGFDQRELKDDAYRLSGCQRPNGTPRWKAPEILDGAASPTMQADVYAFAICCVEILNMGGIPYDEDIKRIVLEHDARPEVSDTFFSRFFVLMVAPPQG</sequence>
<comment type="caution">
    <text evidence="2">The sequence shown here is derived from an EMBL/GenBank/DDBJ whole genome shotgun (WGS) entry which is preliminary data.</text>
</comment>
<dbReference type="PROSITE" id="PS00108">
    <property type="entry name" value="PROTEIN_KINASE_ST"/>
    <property type="match status" value="1"/>
</dbReference>
<dbReference type="GO" id="GO:0005524">
    <property type="term" value="F:ATP binding"/>
    <property type="evidence" value="ECO:0007669"/>
    <property type="project" value="InterPro"/>
</dbReference>
<dbReference type="OrthoDB" id="2607189at2759"/>
<dbReference type="InterPro" id="IPR001245">
    <property type="entry name" value="Ser-Thr/Tyr_kinase_cat_dom"/>
</dbReference>
<gene>
    <name evidence="2" type="ORF">F5147DRAFT_840298</name>
</gene>
<name>A0A9P7EWE8_9AGAM</name>
<dbReference type="SUPFAM" id="SSF56112">
    <property type="entry name" value="Protein kinase-like (PK-like)"/>
    <property type="match status" value="1"/>
</dbReference>
<dbReference type="PROSITE" id="PS50011">
    <property type="entry name" value="PROTEIN_KINASE_DOM"/>
    <property type="match status" value="1"/>
</dbReference>
<dbReference type="GeneID" id="64706542"/>